<evidence type="ECO:0000256" key="4">
    <source>
        <dbReference type="ARBA" id="ARBA00022475"/>
    </source>
</evidence>
<dbReference type="Gene3D" id="3.40.50.2300">
    <property type="match status" value="2"/>
</dbReference>
<dbReference type="InterPro" id="IPR011500">
    <property type="entry name" value="GPCR_3_9-Cys_dom"/>
</dbReference>
<evidence type="ECO:0000256" key="3">
    <source>
        <dbReference type="ARBA" id="ARBA00011748"/>
    </source>
</evidence>
<feature type="transmembrane region" description="Helical" evidence="16">
    <location>
        <begin position="488"/>
        <end position="510"/>
    </location>
</feature>
<feature type="transmembrane region" description="Helical" evidence="16">
    <location>
        <begin position="606"/>
        <end position="628"/>
    </location>
</feature>
<dbReference type="AlphaFoldDB" id="A0ABD1JCD5"/>
<feature type="transmembrane region" description="Helical" evidence="16">
    <location>
        <begin position="522"/>
        <end position="543"/>
    </location>
</feature>
<evidence type="ECO:0000256" key="15">
    <source>
        <dbReference type="ARBA" id="ARBA00039774"/>
    </source>
</evidence>
<feature type="domain" description="G-protein coupled receptors family 3 profile" evidence="17">
    <location>
        <begin position="452"/>
        <end position="704"/>
    </location>
</feature>
<dbReference type="PANTHER" id="PTHR24061:SF5">
    <property type="entry name" value="G-PROTEIN COUPLED RECEPTOR FAMILY C GROUP 6 MEMBER A"/>
    <property type="match status" value="1"/>
</dbReference>
<dbReference type="InterPro" id="IPR000337">
    <property type="entry name" value="GPCR_3"/>
</dbReference>
<dbReference type="GO" id="GO:0007608">
    <property type="term" value="P:sensory perception of smell"/>
    <property type="evidence" value="ECO:0007669"/>
    <property type="project" value="UniProtKB-KW"/>
</dbReference>
<keyword evidence="10 16" id="KW-0472">Membrane</keyword>
<dbReference type="PRINTS" id="PR00248">
    <property type="entry name" value="GPCRMGR"/>
</dbReference>
<comment type="caution">
    <text evidence="18">The sequence shown here is derived from an EMBL/GenBank/DDBJ whole genome shotgun (WGS) entry which is preliminary data.</text>
</comment>
<dbReference type="InterPro" id="IPR001828">
    <property type="entry name" value="ANF_lig-bd_rcpt"/>
</dbReference>
<keyword evidence="13" id="KW-0325">Glycoprotein</keyword>
<comment type="similarity">
    <text evidence="2">Belongs to the G-protein coupled receptor 3 family.</text>
</comment>
<keyword evidence="8 16" id="KW-1133">Transmembrane helix</keyword>
<reference evidence="18 19" key="1">
    <citation type="submission" date="2024-09" db="EMBL/GenBank/DDBJ databases">
        <title>A chromosome-level genome assembly of Gray's grenadier anchovy, Coilia grayii.</title>
        <authorList>
            <person name="Fu Z."/>
        </authorList>
    </citation>
    <scope>NUCLEOTIDE SEQUENCE [LARGE SCALE GENOMIC DNA]</scope>
    <source>
        <strain evidence="18">G4</strain>
        <tissue evidence="18">Muscle</tissue>
    </source>
</reference>
<dbReference type="PROSITE" id="PS50259">
    <property type="entry name" value="G_PROTEIN_RECEP_F3_4"/>
    <property type="match status" value="1"/>
</dbReference>
<evidence type="ECO:0000313" key="18">
    <source>
        <dbReference type="EMBL" id="KAL2084845.1"/>
    </source>
</evidence>
<keyword evidence="19" id="KW-1185">Reference proteome</keyword>
<dbReference type="PRINTS" id="PR00592">
    <property type="entry name" value="CASENSINGR"/>
</dbReference>
<organism evidence="18 19">
    <name type="scientific">Coilia grayii</name>
    <name type="common">Gray's grenadier anchovy</name>
    <dbReference type="NCBI Taxonomy" id="363190"/>
    <lineage>
        <taxon>Eukaryota</taxon>
        <taxon>Metazoa</taxon>
        <taxon>Chordata</taxon>
        <taxon>Craniata</taxon>
        <taxon>Vertebrata</taxon>
        <taxon>Euteleostomi</taxon>
        <taxon>Actinopterygii</taxon>
        <taxon>Neopterygii</taxon>
        <taxon>Teleostei</taxon>
        <taxon>Clupei</taxon>
        <taxon>Clupeiformes</taxon>
        <taxon>Clupeoidei</taxon>
        <taxon>Engraulidae</taxon>
        <taxon>Coilinae</taxon>
        <taxon>Coilia</taxon>
    </lineage>
</organism>
<protein>
    <recommendedName>
        <fullName evidence="15">G-protein coupled receptor family C group 6 member A</fullName>
    </recommendedName>
</protein>
<feature type="transmembrane region" description="Helical" evidence="16">
    <location>
        <begin position="668"/>
        <end position="690"/>
    </location>
</feature>
<evidence type="ECO:0000256" key="7">
    <source>
        <dbReference type="ARBA" id="ARBA00022729"/>
    </source>
</evidence>
<dbReference type="GO" id="GO:0005886">
    <property type="term" value="C:plasma membrane"/>
    <property type="evidence" value="ECO:0007669"/>
    <property type="project" value="UniProtKB-SubCell"/>
</dbReference>
<dbReference type="GO" id="GO:0004930">
    <property type="term" value="F:G protein-coupled receptor activity"/>
    <property type="evidence" value="ECO:0007669"/>
    <property type="project" value="UniProtKB-KW"/>
</dbReference>
<keyword evidence="7" id="KW-0732">Signal</keyword>
<evidence type="ECO:0000256" key="16">
    <source>
        <dbReference type="SAM" id="Phobius"/>
    </source>
</evidence>
<keyword evidence="12" id="KW-0675">Receptor</keyword>
<feature type="transmembrane region" description="Helical" evidence="16">
    <location>
        <begin position="451"/>
        <end position="476"/>
    </location>
</feature>
<keyword evidence="9" id="KW-0297">G-protein coupled receptor</keyword>
<dbReference type="InterPro" id="IPR038550">
    <property type="entry name" value="GPCR_3_9-Cys_sf"/>
</dbReference>
<proteinExistence type="inferred from homology"/>
<comment type="subunit">
    <text evidence="3">Homodimer; disulfide-linked.</text>
</comment>
<keyword evidence="14" id="KW-0807">Transducer</keyword>
<gene>
    <name evidence="18" type="ORF">ACEWY4_020363</name>
</gene>
<dbReference type="InterPro" id="IPR028082">
    <property type="entry name" value="Peripla_BP_I"/>
</dbReference>
<dbReference type="Pfam" id="PF07562">
    <property type="entry name" value="NCD3G"/>
    <property type="match status" value="1"/>
</dbReference>
<dbReference type="InterPro" id="IPR000068">
    <property type="entry name" value="GPCR_3_Ca_sens_rcpt-rel"/>
</dbReference>
<dbReference type="Pfam" id="PF01094">
    <property type="entry name" value="ANF_receptor"/>
    <property type="match status" value="1"/>
</dbReference>
<dbReference type="SUPFAM" id="SSF53822">
    <property type="entry name" value="Periplasmic binding protein-like I"/>
    <property type="match status" value="1"/>
</dbReference>
<dbReference type="InterPro" id="IPR017978">
    <property type="entry name" value="GPCR_3_C"/>
</dbReference>
<dbReference type="FunFam" id="3.40.50.2300:FF:000152">
    <property type="entry name" value="G protein-coupled receptor class C group 6 member A"/>
    <property type="match status" value="1"/>
</dbReference>
<evidence type="ECO:0000256" key="14">
    <source>
        <dbReference type="ARBA" id="ARBA00023224"/>
    </source>
</evidence>
<dbReference type="Pfam" id="PF00003">
    <property type="entry name" value="7tm_3"/>
    <property type="match status" value="1"/>
</dbReference>
<keyword evidence="4" id="KW-1003">Cell membrane</keyword>
<sequence>MFRKLHVCNLFWMSLSAVQLYCVRSDFTSSFLLCFLCHSLKTMSKFTLFFDLFVLQISYSSTATILSDKDRFPALMRTVPNDDYQVKAMLKLLSDNHWNWVGMITTDGDYGRSALNSFASQAAQNGICLAFKEVLPDSVTNPNVNSSIHRAVQTIPNNMRAKVIVSFAKPVYMQRLFEELLRGPAKDRVWIASDGWSNAGNQMKHLDFASLGTVIGFIFKSGNILSFRQYLKEMNSSRGANSSKDTSMPFMQEYYQSVDRVSVTSVLLNHIHSAKVFSIQMAIGAISQAVAQLCSKGEDCKTPGAVKPWQLLCALQNTTFKKEGKQYRFDEYGDVNLGYDISIWSTTGGTIKSLNVVAEYHPQNNSIKQTSPEAKWQLSSVVSKCSNSCEPGEVKKTVEGQHTCCYECIACPENHYSNETGEPQVSYLSLSPARSTACQLKSQELLDWEDGFAIVLLTLAALGITMALAIAMLFLWQRNTPVVRAAGGPLCQVILFSLTGSFISVVFFVAPPSNITCKVRQVLFGLSFTLCVSCILVKSLKILLAFHFNPSVHRALRRLYKPYVIVVACMGLQVLECTLWLVLHSPRPRQSPGPTTVLAECDEGSYVAFGTMLAYIAFLALVCFGFAFKGQKLPESYNDAKFITFGMLIYLISWVIFIPVYITTSGKYLPAVEMVVILMSNYGILCCHFLPKCYIIVFKKEHNTKHTFLKHVYEYAQKSSCSVGGGSMYLDSEGKTNSQVFIISHAFIDLPSSTGNADQFTGTVNLESPIPASTKVQVVSTMNLESTISESTKEQMPEPKCLSRTLTI</sequence>
<dbReference type="Proteomes" id="UP001591681">
    <property type="component" value="Unassembled WGS sequence"/>
</dbReference>
<accession>A0ABD1JCD5</accession>
<dbReference type="Gene3D" id="2.10.50.30">
    <property type="entry name" value="GPCR, family 3, nine cysteines domain"/>
    <property type="match status" value="1"/>
</dbReference>
<dbReference type="PANTHER" id="PTHR24061">
    <property type="entry name" value="CALCIUM-SENSING RECEPTOR-RELATED"/>
    <property type="match status" value="1"/>
</dbReference>
<evidence type="ECO:0000256" key="11">
    <source>
        <dbReference type="ARBA" id="ARBA00023157"/>
    </source>
</evidence>
<keyword evidence="6" id="KW-0716">Sensory transduction</keyword>
<evidence type="ECO:0000256" key="2">
    <source>
        <dbReference type="ARBA" id="ARBA00007242"/>
    </source>
</evidence>
<dbReference type="EMBL" id="JBHFQA010000017">
    <property type="protein sequence ID" value="KAL2084845.1"/>
    <property type="molecule type" value="Genomic_DNA"/>
</dbReference>
<evidence type="ECO:0000259" key="17">
    <source>
        <dbReference type="PROSITE" id="PS50259"/>
    </source>
</evidence>
<evidence type="ECO:0000256" key="9">
    <source>
        <dbReference type="ARBA" id="ARBA00023040"/>
    </source>
</evidence>
<feature type="transmembrane region" description="Helical" evidence="16">
    <location>
        <begin position="640"/>
        <end position="662"/>
    </location>
</feature>
<evidence type="ECO:0000313" key="19">
    <source>
        <dbReference type="Proteomes" id="UP001591681"/>
    </source>
</evidence>
<keyword evidence="5 16" id="KW-0812">Transmembrane</keyword>
<dbReference type="FunFam" id="2.10.50.30:FF:000004">
    <property type="entry name" value="Taste receptor type 1 member 3-like protein"/>
    <property type="match status" value="1"/>
</dbReference>
<evidence type="ECO:0000256" key="1">
    <source>
        <dbReference type="ARBA" id="ARBA00004651"/>
    </source>
</evidence>
<keyword evidence="11" id="KW-1015">Disulfide bond</keyword>
<evidence type="ECO:0000256" key="13">
    <source>
        <dbReference type="ARBA" id="ARBA00023180"/>
    </source>
</evidence>
<name>A0ABD1JCD5_9TELE</name>
<keyword evidence="6" id="KW-0552">Olfaction</keyword>
<feature type="transmembrane region" description="Helical" evidence="16">
    <location>
        <begin position="563"/>
        <end position="583"/>
    </location>
</feature>
<evidence type="ECO:0000256" key="8">
    <source>
        <dbReference type="ARBA" id="ARBA00022989"/>
    </source>
</evidence>
<evidence type="ECO:0000256" key="10">
    <source>
        <dbReference type="ARBA" id="ARBA00023136"/>
    </source>
</evidence>
<evidence type="ECO:0000256" key="5">
    <source>
        <dbReference type="ARBA" id="ARBA00022692"/>
    </source>
</evidence>
<comment type="subcellular location">
    <subcellularLocation>
        <location evidence="1">Cell membrane</location>
        <topology evidence="1">Multi-pass membrane protein</topology>
    </subcellularLocation>
</comment>
<evidence type="ECO:0000256" key="6">
    <source>
        <dbReference type="ARBA" id="ARBA00022725"/>
    </source>
</evidence>
<evidence type="ECO:0000256" key="12">
    <source>
        <dbReference type="ARBA" id="ARBA00023170"/>
    </source>
</evidence>